<keyword evidence="9" id="KW-1185">Reference proteome</keyword>
<gene>
    <name evidence="8" type="ORF">JIN82_10275</name>
</gene>
<comment type="catalytic activity">
    <reaction evidence="5">
        <text>O-phospho-L-tyrosyl-[protein] + H2O = L-tyrosyl-[protein] + phosphate</text>
        <dbReference type="Rhea" id="RHEA:10684"/>
        <dbReference type="Rhea" id="RHEA-COMP:10136"/>
        <dbReference type="Rhea" id="RHEA-COMP:20101"/>
        <dbReference type="ChEBI" id="CHEBI:15377"/>
        <dbReference type="ChEBI" id="CHEBI:43474"/>
        <dbReference type="ChEBI" id="CHEBI:46858"/>
        <dbReference type="ChEBI" id="CHEBI:61978"/>
        <dbReference type="EC" id="3.1.3.48"/>
    </reaction>
</comment>
<feature type="active site" evidence="6">
    <location>
        <position position="17"/>
    </location>
</feature>
<dbReference type="PANTHER" id="PTHR11717:SF31">
    <property type="entry name" value="LOW MOLECULAR WEIGHT PROTEIN-TYROSINE-PHOSPHATASE ETP-RELATED"/>
    <property type="match status" value="1"/>
</dbReference>
<keyword evidence="4" id="KW-0904">Protein phosphatase</keyword>
<feature type="active site" description="Proton donor" evidence="6">
    <location>
        <position position="120"/>
    </location>
</feature>
<reference evidence="8" key="1">
    <citation type="submission" date="2021-01" db="EMBL/GenBank/DDBJ databases">
        <title>Modified the classification status of verrucomicrobia.</title>
        <authorList>
            <person name="Feng X."/>
        </authorList>
    </citation>
    <scope>NUCLEOTIDE SEQUENCE</scope>
    <source>
        <strain evidence="8">_KCTC 22039</strain>
    </source>
</reference>
<dbReference type="GO" id="GO:0004725">
    <property type="term" value="F:protein tyrosine phosphatase activity"/>
    <property type="evidence" value="ECO:0007669"/>
    <property type="project" value="UniProtKB-EC"/>
</dbReference>
<dbReference type="EMBL" id="JAENIM010000039">
    <property type="protein sequence ID" value="MBK1791537.1"/>
    <property type="molecule type" value="Genomic_DNA"/>
</dbReference>
<keyword evidence="3" id="KW-0378">Hydrolase</keyword>
<dbReference type="SMART" id="SM00226">
    <property type="entry name" value="LMWPc"/>
    <property type="match status" value="1"/>
</dbReference>
<dbReference type="Proteomes" id="UP000624703">
    <property type="component" value="Unassembled WGS sequence"/>
</dbReference>
<accession>A0A8J7MDQ5</accession>
<organism evidence="8 9">
    <name type="scientific">Persicirhabdus sediminis</name>
    <dbReference type="NCBI Taxonomy" id="454144"/>
    <lineage>
        <taxon>Bacteria</taxon>
        <taxon>Pseudomonadati</taxon>
        <taxon>Verrucomicrobiota</taxon>
        <taxon>Verrucomicrobiia</taxon>
        <taxon>Verrucomicrobiales</taxon>
        <taxon>Verrucomicrobiaceae</taxon>
        <taxon>Persicirhabdus</taxon>
    </lineage>
</organism>
<dbReference type="EC" id="3.1.3.48" evidence="2"/>
<comment type="similarity">
    <text evidence="1">Belongs to the low molecular weight phosphotyrosine protein phosphatase family.</text>
</comment>
<dbReference type="AlphaFoldDB" id="A0A8J7MDQ5"/>
<feature type="active site" description="Nucleophile" evidence="6">
    <location>
        <position position="11"/>
    </location>
</feature>
<name>A0A8J7MDQ5_9BACT</name>
<comment type="caution">
    <text evidence="8">The sequence shown here is derived from an EMBL/GenBank/DDBJ whole genome shotgun (WGS) entry which is preliminary data.</text>
</comment>
<evidence type="ECO:0000256" key="2">
    <source>
        <dbReference type="ARBA" id="ARBA00013064"/>
    </source>
</evidence>
<dbReference type="InterPro" id="IPR023485">
    <property type="entry name" value="Ptyr_pPase"/>
</dbReference>
<dbReference type="CDD" id="cd16344">
    <property type="entry name" value="LMWPAP"/>
    <property type="match status" value="1"/>
</dbReference>
<dbReference type="InterPro" id="IPR036196">
    <property type="entry name" value="Ptyr_pPase_sf"/>
</dbReference>
<proteinExistence type="inferred from homology"/>
<dbReference type="Gene3D" id="3.40.50.2300">
    <property type="match status" value="1"/>
</dbReference>
<dbReference type="PRINTS" id="PR00719">
    <property type="entry name" value="LMWPTPASE"/>
</dbReference>
<dbReference type="InterPro" id="IPR050438">
    <property type="entry name" value="LMW_PTPase"/>
</dbReference>
<dbReference type="InterPro" id="IPR017867">
    <property type="entry name" value="Tyr_phospatase_low_mol_wt"/>
</dbReference>
<evidence type="ECO:0000259" key="7">
    <source>
        <dbReference type="SMART" id="SM00226"/>
    </source>
</evidence>
<evidence type="ECO:0000313" key="9">
    <source>
        <dbReference type="Proteomes" id="UP000624703"/>
    </source>
</evidence>
<evidence type="ECO:0000256" key="6">
    <source>
        <dbReference type="PIRSR" id="PIRSR617867-1"/>
    </source>
</evidence>
<evidence type="ECO:0000256" key="3">
    <source>
        <dbReference type="ARBA" id="ARBA00022801"/>
    </source>
</evidence>
<evidence type="ECO:0000256" key="1">
    <source>
        <dbReference type="ARBA" id="ARBA00011063"/>
    </source>
</evidence>
<sequence>MSNAKHVLFVCTGNTCRSPMAEAMLRDALGSDESITVGSAGVAAMDGQPASEETQEILRGRDIDPSCLRSTMVNEEILEESTAVIAMTNSHLSLLLRAYPQFEGRYCLLGDFIGGGEVPDPIGLGMHAYEQVARVFESAMPEIIDALHYSD</sequence>
<protein>
    <recommendedName>
        <fullName evidence="2">protein-tyrosine-phosphatase</fullName>
        <ecNumber evidence="2">3.1.3.48</ecNumber>
    </recommendedName>
</protein>
<dbReference type="PANTHER" id="PTHR11717">
    <property type="entry name" value="LOW MOLECULAR WEIGHT PROTEIN TYROSINE PHOSPHATASE"/>
    <property type="match status" value="1"/>
</dbReference>
<dbReference type="RefSeq" id="WP_200311537.1">
    <property type="nucleotide sequence ID" value="NZ_JAENIM010000039.1"/>
</dbReference>
<evidence type="ECO:0000256" key="4">
    <source>
        <dbReference type="ARBA" id="ARBA00022912"/>
    </source>
</evidence>
<evidence type="ECO:0000313" key="8">
    <source>
        <dbReference type="EMBL" id="MBK1791537.1"/>
    </source>
</evidence>
<evidence type="ECO:0000256" key="5">
    <source>
        <dbReference type="ARBA" id="ARBA00051722"/>
    </source>
</evidence>
<dbReference type="Pfam" id="PF01451">
    <property type="entry name" value="LMWPc"/>
    <property type="match status" value="1"/>
</dbReference>
<dbReference type="SUPFAM" id="SSF52788">
    <property type="entry name" value="Phosphotyrosine protein phosphatases I"/>
    <property type="match status" value="1"/>
</dbReference>
<feature type="domain" description="Phosphotyrosine protein phosphatase I" evidence="7">
    <location>
        <begin position="5"/>
        <end position="146"/>
    </location>
</feature>